<comment type="caution">
    <text evidence="8">The sequence shown here is derived from an EMBL/GenBank/DDBJ whole genome shotgun (WGS) entry which is preliminary data.</text>
</comment>
<evidence type="ECO:0000256" key="5">
    <source>
        <dbReference type="HAMAP-Rule" id="MF_00740"/>
    </source>
</evidence>
<gene>
    <name evidence="5 8" type="primary">deoB</name>
    <name evidence="8" type="ORF">ACFFIX_08590</name>
</gene>
<comment type="pathway">
    <text evidence="5">Carbohydrate degradation; 2-deoxy-D-ribose 1-phosphate degradation; D-glyceraldehyde 3-phosphate and acetaldehyde from 2-deoxy-alpha-D-ribose 1-phosphate: step 1/2.</text>
</comment>
<comment type="catalytic activity">
    <reaction evidence="5">
        <text>2-deoxy-alpha-D-ribose 1-phosphate = 2-deoxy-D-ribose 5-phosphate</text>
        <dbReference type="Rhea" id="RHEA:27658"/>
        <dbReference type="ChEBI" id="CHEBI:57259"/>
        <dbReference type="ChEBI" id="CHEBI:62877"/>
        <dbReference type="EC" id="5.4.2.7"/>
    </reaction>
</comment>
<feature type="binding site" evidence="5">
    <location>
        <position position="288"/>
    </location>
    <ligand>
        <name>Mn(2+)</name>
        <dbReference type="ChEBI" id="CHEBI:29035"/>
        <label>2</label>
    </ligand>
</feature>
<keyword evidence="4 5" id="KW-0413">Isomerase</keyword>
<keyword evidence="9" id="KW-1185">Reference proteome</keyword>
<keyword evidence="2 5" id="KW-0479">Metal-binding</keyword>
<feature type="binding site" evidence="5">
    <location>
        <position position="341"/>
    </location>
    <ligand>
        <name>Mn(2+)</name>
        <dbReference type="ChEBI" id="CHEBI:29035"/>
        <label>2</label>
    </ligand>
</feature>
<reference evidence="8 9" key="1">
    <citation type="submission" date="2024-09" db="EMBL/GenBank/DDBJ databases">
        <authorList>
            <person name="Sun Q."/>
            <person name="Mori K."/>
        </authorList>
    </citation>
    <scope>NUCLEOTIDE SEQUENCE [LARGE SCALE GENOMIC DNA]</scope>
    <source>
        <strain evidence="8 9">CCM 7228</strain>
    </source>
</reference>
<keyword evidence="5" id="KW-0963">Cytoplasm</keyword>
<comment type="catalytic activity">
    <reaction evidence="5">
        <text>alpha-D-ribose 1-phosphate = D-ribose 5-phosphate</text>
        <dbReference type="Rhea" id="RHEA:18793"/>
        <dbReference type="ChEBI" id="CHEBI:57720"/>
        <dbReference type="ChEBI" id="CHEBI:78346"/>
        <dbReference type="EC" id="5.4.2.7"/>
    </reaction>
</comment>
<comment type="function">
    <text evidence="5">Isomerase that catalyzes the conversion of deoxy-ribose 1-phosphate (dRib-1-P) and ribose 1-phosphate (Rib-1-P) to deoxy-ribose 5-phosphate (dRib-5-P) and ribose 5-phosphate (Rib-5-P), respectively.</text>
</comment>
<dbReference type="InterPro" id="IPR017850">
    <property type="entry name" value="Alkaline_phosphatase_core_sf"/>
</dbReference>
<evidence type="ECO:0000256" key="2">
    <source>
        <dbReference type="ARBA" id="ARBA00022723"/>
    </source>
</evidence>
<dbReference type="EC" id="5.4.2.7" evidence="5 6"/>
<dbReference type="InterPro" id="IPR010045">
    <property type="entry name" value="DeoB"/>
</dbReference>
<dbReference type="SUPFAM" id="SSF143856">
    <property type="entry name" value="DeoB insert domain-like"/>
    <property type="match status" value="1"/>
</dbReference>
<dbReference type="NCBIfam" id="TIGR01696">
    <property type="entry name" value="deoB"/>
    <property type="match status" value="1"/>
</dbReference>
<feature type="binding site" evidence="5">
    <location>
        <position position="330"/>
    </location>
    <ligand>
        <name>Mn(2+)</name>
        <dbReference type="ChEBI" id="CHEBI:29035"/>
        <label>1</label>
    </ligand>
</feature>
<dbReference type="PANTHER" id="PTHR21110">
    <property type="entry name" value="PHOSPHOPENTOMUTASE"/>
    <property type="match status" value="1"/>
</dbReference>
<dbReference type="GO" id="GO:0008973">
    <property type="term" value="F:phosphopentomutase activity"/>
    <property type="evidence" value="ECO:0007669"/>
    <property type="project" value="UniProtKB-EC"/>
</dbReference>
<dbReference type="Gene3D" id="3.30.70.1250">
    <property type="entry name" value="Phosphopentomutase"/>
    <property type="match status" value="1"/>
</dbReference>
<protein>
    <recommendedName>
        <fullName evidence="5 6">Phosphopentomutase</fullName>
        <ecNumber evidence="5 6">5.4.2.7</ecNumber>
    </recommendedName>
    <alternativeName>
        <fullName evidence="5">Phosphodeoxyribomutase</fullName>
    </alternativeName>
</protein>
<feature type="domain" description="Metalloenzyme" evidence="7">
    <location>
        <begin position="7"/>
        <end position="380"/>
    </location>
</feature>
<dbReference type="InterPro" id="IPR024052">
    <property type="entry name" value="Phosphopentomutase_DeoB_cap_sf"/>
</dbReference>
<feature type="binding site" evidence="5">
    <location>
        <position position="293"/>
    </location>
    <ligand>
        <name>Mn(2+)</name>
        <dbReference type="ChEBI" id="CHEBI:29035"/>
        <label>2</label>
    </ligand>
</feature>
<accession>A0ABV6GCW7</accession>
<comment type="subcellular location">
    <subcellularLocation>
        <location evidence="5">Cytoplasm</location>
    </subcellularLocation>
</comment>
<evidence type="ECO:0000259" key="7">
    <source>
        <dbReference type="Pfam" id="PF01676"/>
    </source>
</evidence>
<dbReference type="Proteomes" id="UP001589854">
    <property type="component" value="Unassembled WGS sequence"/>
</dbReference>
<feature type="binding site" evidence="5">
    <location>
        <position position="15"/>
    </location>
    <ligand>
        <name>Mn(2+)</name>
        <dbReference type="ChEBI" id="CHEBI:29035"/>
        <label>1</label>
    </ligand>
</feature>
<dbReference type="NCBIfam" id="NF003766">
    <property type="entry name" value="PRK05362.1"/>
    <property type="match status" value="1"/>
</dbReference>
<proteinExistence type="inferred from homology"/>
<comment type="cofactor">
    <cofactor evidence="5">
        <name>Mn(2+)</name>
        <dbReference type="ChEBI" id="CHEBI:29035"/>
    </cofactor>
    <text evidence="5">Binds 2 manganese ions.</text>
</comment>
<dbReference type="SUPFAM" id="SSF53649">
    <property type="entry name" value="Alkaline phosphatase-like"/>
    <property type="match status" value="1"/>
</dbReference>
<evidence type="ECO:0000256" key="3">
    <source>
        <dbReference type="ARBA" id="ARBA00023211"/>
    </source>
</evidence>
<comment type="similarity">
    <text evidence="1 5">Belongs to the phosphopentomutase family.</text>
</comment>
<dbReference type="EMBL" id="JBHLVO010000005">
    <property type="protein sequence ID" value="MFC0271511.1"/>
    <property type="molecule type" value="Genomic_DNA"/>
</dbReference>
<name>A0ABV6GCW7_9BACI</name>
<dbReference type="RefSeq" id="WP_378932565.1">
    <property type="nucleotide sequence ID" value="NZ_JBHLVO010000005.1"/>
</dbReference>
<dbReference type="CDD" id="cd16009">
    <property type="entry name" value="PPM"/>
    <property type="match status" value="1"/>
</dbReference>
<dbReference type="PANTHER" id="PTHR21110:SF0">
    <property type="entry name" value="PHOSPHOPENTOMUTASE"/>
    <property type="match status" value="1"/>
</dbReference>
<evidence type="ECO:0000313" key="9">
    <source>
        <dbReference type="Proteomes" id="UP001589854"/>
    </source>
</evidence>
<feature type="binding site" evidence="5">
    <location>
        <position position="329"/>
    </location>
    <ligand>
        <name>Mn(2+)</name>
        <dbReference type="ChEBI" id="CHEBI:29035"/>
        <label>1</label>
    </ligand>
</feature>
<dbReference type="Gene3D" id="3.40.720.10">
    <property type="entry name" value="Alkaline Phosphatase, subunit A"/>
    <property type="match status" value="1"/>
</dbReference>
<evidence type="ECO:0000313" key="8">
    <source>
        <dbReference type="EMBL" id="MFC0271511.1"/>
    </source>
</evidence>
<keyword evidence="3 5" id="KW-0464">Manganese</keyword>
<dbReference type="PIRSF" id="PIRSF001491">
    <property type="entry name" value="Ppentomutase"/>
    <property type="match status" value="1"/>
</dbReference>
<dbReference type="HAMAP" id="MF_00740">
    <property type="entry name" value="Phosphopentomut"/>
    <property type="match status" value="1"/>
</dbReference>
<evidence type="ECO:0000256" key="6">
    <source>
        <dbReference type="NCBIfam" id="TIGR01696"/>
    </source>
</evidence>
<organism evidence="8 9">
    <name type="scientific">Metabacillus herbersteinensis</name>
    <dbReference type="NCBI Taxonomy" id="283816"/>
    <lineage>
        <taxon>Bacteria</taxon>
        <taxon>Bacillati</taxon>
        <taxon>Bacillota</taxon>
        <taxon>Bacilli</taxon>
        <taxon>Bacillales</taxon>
        <taxon>Bacillaceae</taxon>
        <taxon>Metabacillus</taxon>
    </lineage>
</organism>
<dbReference type="Pfam" id="PF01676">
    <property type="entry name" value="Metalloenzyme"/>
    <property type="match status" value="1"/>
</dbReference>
<sequence>MSNYTYKRIFLVVMDSVGIGEAPDADQFNDKGSDTIGHIAEHMGGLNMPNLAKLGLSNIREIKGIPVQETPIAHYTKMQEASNGKDTMTGHWEIMGLYIEQPFRVFPDGFPEGLIAELEEKTGRKIIGNKPASGTEVLDELGEEHVKTGALIVYTSADSVLQIAAHEEIVPLDELYKICEFARKLTLAEKYMVGRVIARPFVGEPGAFTRTPNRHDYALKPFERTVMNELKDSGYDSISIGKISDIFDGEGITKSLRTKSNMDGMDKLNETLTMDFTGLSFLNLVDFDALFGHRRDPKGYGEALEEFDARLPEVLDQLKDNDLLIITADHGNDPVHPGTDHTREYVPLLVYNPKNNKGTELPIRETFADIGATIADNFKVTMPKHGTSFLEEIKETRK</sequence>
<evidence type="ECO:0000256" key="1">
    <source>
        <dbReference type="ARBA" id="ARBA00010373"/>
    </source>
</evidence>
<evidence type="ECO:0000256" key="4">
    <source>
        <dbReference type="ARBA" id="ARBA00023235"/>
    </source>
</evidence>
<dbReference type="InterPro" id="IPR006124">
    <property type="entry name" value="Metalloenzyme"/>
</dbReference>